<organism evidence="4 5">
    <name type="scientific">Rhypophila decipiens</name>
    <dbReference type="NCBI Taxonomy" id="261697"/>
    <lineage>
        <taxon>Eukaryota</taxon>
        <taxon>Fungi</taxon>
        <taxon>Dikarya</taxon>
        <taxon>Ascomycota</taxon>
        <taxon>Pezizomycotina</taxon>
        <taxon>Sordariomycetes</taxon>
        <taxon>Sordariomycetidae</taxon>
        <taxon>Sordariales</taxon>
        <taxon>Naviculisporaceae</taxon>
        <taxon>Rhypophila</taxon>
    </lineage>
</organism>
<evidence type="ECO:0000313" key="5">
    <source>
        <dbReference type="Proteomes" id="UP001301769"/>
    </source>
</evidence>
<dbReference type="SMART" id="SM00028">
    <property type="entry name" value="TPR"/>
    <property type="match status" value="4"/>
</dbReference>
<dbReference type="Pfam" id="PF13374">
    <property type="entry name" value="TPR_10"/>
    <property type="match status" value="2"/>
</dbReference>
<dbReference type="SUPFAM" id="SSF48452">
    <property type="entry name" value="TPR-like"/>
    <property type="match status" value="4"/>
</dbReference>
<accession>A0AAN6YHY5</accession>
<evidence type="ECO:0000259" key="3">
    <source>
        <dbReference type="PROSITE" id="PS50011"/>
    </source>
</evidence>
<protein>
    <recommendedName>
        <fullName evidence="3">Protein kinase domain-containing protein</fullName>
    </recommendedName>
</protein>
<dbReference type="InterPro" id="IPR008271">
    <property type="entry name" value="Ser/Thr_kinase_AS"/>
</dbReference>
<keyword evidence="5" id="KW-1185">Reference proteome</keyword>
<keyword evidence="2" id="KW-1133">Transmembrane helix</keyword>
<evidence type="ECO:0000313" key="4">
    <source>
        <dbReference type="EMBL" id="KAK4218910.1"/>
    </source>
</evidence>
<dbReference type="Pfam" id="PF13424">
    <property type="entry name" value="TPR_12"/>
    <property type="match status" value="2"/>
</dbReference>
<dbReference type="Gene3D" id="1.10.510.10">
    <property type="entry name" value="Transferase(Phosphotransferase) domain 1"/>
    <property type="match status" value="1"/>
</dbReference>
<dbReference type="Proteomes" id="UP001301769">
    <property type="component" value="Unassembled WGS sequence"/>
</dbReference>
<sequence length="1166" mass="132005">MATTYFSDVSTATTPVPNLQDDLEHTKRFTSILSVAHACGVNFLPATWVRQHPQPGRGGQSEVFQYLARPEVGLVFKVLKHFWEPGSGEESVSTAVSSLIREMSILSQPLVKASPYVLQLEGVSWYANEGYPALVYRKGYTLKEYLLARHNKQDPLSVQQKLELCAYICMGLSALHTSGVVHADLKPANIIMCRAKWPEEPGDGDETLPKISDLGASVMGADDDLHRLPRTLGWTAPEWHDRFFRMQNARRMDVFSFGLIVFWVLAWDSTFASVAVEAEEAEMRRLTDLDFVKGGLLMPHVQDMLRAIPLREEVHRNLTILFQKSLADDPQERASSADELLPLLVPQSHLLGSPSTQPLPTPSPQHSLCSFRLVDWIEKLSLADFRVREHLFEELKASTRSSCETCRRNSSFQAAICCELGFGTESGVKQRDAFLLAGSWTDEEYLDRLNEFVDLASRPLPASIQHFFEADLAHEYQRRKLTATACKHLQREMEARSEKLGNDHFLTIMVKSALAQVLDIAGKYLEAVQVQIELCGLHNNTLGHQHPVTIAAMSQLALFYHNAGHPGKALATAQSAYEWSKEALTEDHRETMASMANLALCLSANQRYTEAIELQELVTERYEASLGMIHPDTIKCYLNLAAYYSLHPTSQGRAAERMLIAYTKIRDSGLHDHHDYMWAVSNLVDYVEPGLLSSEEALEFRQRAYEEGKRLLGEDHPDTWIFAAKLACTLANLEKWDDAQGLFSEARSKLEELLGPSHRDVLKSTISFAEINRVRGKHVAAYDLLPNLVCSDAVETAADQELARDTIAVLTATGMLLESQGKDHEAKPIWERVVSITISRGLDSMAYEDYRMARRSLAEIYVQEGNEQKGKEILDELREWTARNLGKDSVEALVLEIDRANQMFESGAHVSALKLLQGIREKIEAIEPQTRRVCRGYYRSLMHAYRLCDKIEEAISLAEDYLRVLEPALGTSHEDTLKTKNSLAIYYMEAQRYDEAETIWLKLQEIYEQRTDEDQCLVIMSNLAWLYNDKGELPDAIRLIRNLLERRERFSGSRSLDYMDDLYHGAKILGQDPDCLEEAIQMATVYRDHFRSRPPGDQLGARGSWGLGRLLRRMGRNDEALECFHDVLERSREMVADDKDEWISDAEKEIRELENLAVAVDSTASE</sequence>
<comment type="caution">
    <text evidence="4">The sequence shown here is derived from an EMBL/GenBank/DDBJ whole genome shotgun (WGS) entry which is preliminary data.</text>
</comment>
<evidence type="ECO:0000256" key="2">
    <source>
        <dbReference type="SAM" id="Phobius"/>
    </source>
</evidence>
<dbReference type="GO" id="GO:0004672">
    <property type="term" value="F:protein kinase activity"/>
    <property type="evidence" value="ECO:0007669"/>
    <property type="project" value="InterPro"/>
</dbReference>
<dbReference type="InterPro" id="IPR019734">
    <property type="entry name" value="TPR_rpt"/>
</dbReference>
<dbReference type="InterPro" id="IPR011990">
    <property type="entry name" value="TPR-like_helical_dom_sf"/>
</dbReference>
<dbReference type="InterPro" id="IPR053137">
    <property type="entry name" value="NLR-like"/>
</dbReference>
<dbReference type="PROSITE" id="PS00108">
    <property type="entry name" value="PROTEIN_KINASE_ST"/>
    <property type="match status" value="1"/>
</dbReference>
<reference evidence="4" key="1">
    <citation type="journal article" date="2023" name="Mol. Phylogenet. Evol.">
        <title>Genome-scale phylogeny and comparative genomics of the fungal order Sordariales.</title>
        <authorList>
            <person name="Hensen N."/>
            <person name="Bonometti L."/>
            <person name="Westerberg I."/>
            <person name="Brannstrom I.O."/>
            <person name="Guillou S."/>
            <person name="Cros-Aarteil S."/>
            <person name="Calhoun S."/>
            <person name="Haridas S."/>
            <person name="Kuo A."/>
            <person name="Mondo S."/>
            <person name="Pangilinan J."/>
            <person name="Riley R."/>
            <person name="LaButti K."/>
            <person name="Andreopoulos B."/>
            <person name="Lipzen A."/>
            <person name="Chen C."/>
            <person name="Yan M."/>
            <person name="Daum C."/>
            <person name="Ng V."/>
            <person name="Clum A."/>
            <person name="Steindorff A."/>
            <person name="Ohm R.A."/>
            <person name="Martin F."/>
            <person name="Silar P."/>
            <person name="Natvig D.O."/>
            <person name="Lalanne C."/>
            <person name="Gautier V."/>
            <person name="Ament-Velasquez S.L."/>
            <person name="Kruys A."/>
            <person name="Hutchinson M.I."/>
            <person name="Powell A.J."/>
            <person name="Barry K."/>
            <person name="Miller A.N."/>
            <person name="Grigoriev I.V."/>
            <person name="Debuchy R."/>
            <person name="Gladieux P."/>
            <person name="Hiltunen Thoren M."/>
            <person name="Johannesson H."/>
        </authorList>
    </citation>
    <scope>NUCLEOTIDE SEQUENCE</scope>
    <source>
        <strain evidence="4">PSN293</strain>
    </source>
</reference>
<dbReference type="PANTHER" id="PTHR46082:SF11">
    <property type="entry name" value="AAA+ ATPASE DOMAIN-CONTAINING PROTEIN-RELATED"/>
    <property type="match status" value="1"/>
</dbReference>
<evidence type="ECO:0000256" key="1">
    <source>
        <dbReference type="SAM" id="Coils"/>
    </source>
</evidence>
<keyword evidence="2" id="KW-0812">Transmembrane</keyword>
<keyword evidence="2" id="KW-0472">Membrane</keyword>
<keyword evidence="1" id="KW-0175">Coiled coil</keyword>
<feature type="coiled-coil region" evidence="1">
    <location>
        <begin position="1136"/>
        <end position="1163"/>
    </location>
</feature>
<reference evidence="4" key="2">
    <citation type="submission" date="2023-05" db="EMBL/GenBank/DDBJ databases">
        <authorList>
            <consortium name="Lawrence Berkeley National Laboratory"/>
            <person name="Steindorff A."/>
            <person name="Hensen N."/>
            <person name="Bonometti L."/>
            <person name="Westerberg I."/>
            <person name="Brannstrom I.O."/>
            <person name="Guillou S."/>
            <person name="Cros-Aarteil S."/>
            <person name="Calhoun S."/>
            <person name="Haridas S."/>
            <person name="Kuo A."/>
            <person name="Mondo S."/>
            <person name="Pangilinan J."/>
            <person name="Riley R."/>
            <person name="Labutti K."/>
            <person name="Andreopoulos B."/>
            <person name="Lipzen A."/>
            <person name="Chen C."/>
            <person name="Yanf M."/>
            <person name="Daum C."/>
            <person name="Ng V."/>
            <person name="Clum A."/>
            <person name="Ohm R."/>
            <person name="Martin F."/>
            <person name="Silar P."/>
            <person name="Natvig D."/>
            <person name="Lalanne C."/>
            <person name="Gautier V."/>
            <person name="Ament-Velasquez S.L."/>
            <person name="Kruys A."/>
            <person name="Hutchinson M.I."/>
            <person name="Powell A.J."/>
            <person name="Barry K."/>
            <person name="Miller A.N."/>
            <person name="Grigoriev I.V."/>
            <person name="Debuchy R."/>
            <person name="Gladieux P."/>
            <person name="Thoren M.H."/>
            <person name="Johannesson H."/>
        </authorList>
    </citation>
    <scope>NUCLEOTIDE SEQUENCE</scope>
    <source>
        <strain evidence="4">PSN293</strain>
    </source>
</reference>
<dbReference type="SUPFAM" id="SSF56112">
    <property type="entry name" value="Protein kinase-like (PK-like)"/>
    <property type="match status" value="1"/>
</dbReference>
<dbReference type="PANTHER" id="PTHR46082">
    <property type="entry name" value="ATP/GTP-BINDING PROTEIN-RELATED"/>
    <property type="match status" value="1"/>
</dbReference>
<dbReference type="PROSITE" id="PS50011">
    <property type="entry name" value="PROTEIN_KINASE_DOM"/>
    <property type="match status" value="1"/>
</dbReference>
<proteinExistence type="predicted"/>
<gene>
    <name evidence="4" type="ORF">QBC37DRAFT_164682</name>
</gene>
<dbReference type="Gene3D" id="1.25.40.10">
    <property type="entry name" value="Tetratricopeptide repeat domain"/>
    <property type="match status" value="4"/>
</dbReference>
<feature type="transmembrane region" description="Helical" evidence="2">
    <location>
        <begin position="254"/>
        <end position="276"/>
    </location>
</feature>
<dbReference type="EMBL" id="MU858050">
    <property type="protein sequence ID" value="KAK4218910.1"/>
    <property type="molecule type" value="Genomic_DNA"/>
</dbReference>
<dbReference type="AlphaFoldDB" id="A0AAN6YHY5"/>
<name>A0AAN6YHY5_9PEZI</name>
<feature type="domain" description="Protein kinase" evidence="3">
    <location>
        <begin position="49"/>
        <end position="344"/>
    </location>
</feature>
<dbReference type="Pfam" id="PF00069">
    <property type="entry name" value="Pkinase"/>
    <property type="match status" value="1"/>
</dbReference>
<dbReference type="InterPro" id="IPR011009">
    <property type="entry name" value="Kinase-like_dom_sf"/>
</dbReference>
<dbReference type="GO" id="GO:0005524">
    <property type="term" value="F:ATP binding"/>
    <property type="evidence" value="ECO:0007669"/>
    <property type="project" value="InterPro"/>
</dbReference>
<dbReference type="InterPro" id="IPR000719">
    <property type="entry name" value="Prot_kinase_dom"/>
</dbReference>
<dbReference type="SMART" id="SM00220">
    <property type="entry name" value="S_TKc"/>
    <property type="match status" value="1"/>
</dbReference>